<protein>
    <submittedName>
        <fullName evidence="2">Pilus assembly protein PilM</fullName>
    </submittedName>
</protein>
<dbReference type="NCBIfam" id="TIGR01175">
    <property type="entry name" value="pilM"/>
    <property type="match status" value="1"/>
</dbReference>
<evidence type="ECO:0000313" key="2">
    <source>
        <dbReference type="EMBL" id="MDK2122970.1"/>
    </source>
</evidence>
<dbReference type="InterPro" id="IPR050696">
    <property type="entry name" value="FtsA/MreB"/>
</dbReference>
<proteinExistence type="predicted"/>
<dbReference type="Pfam" id="PF11104">
    <property type="entry name" value="PilM_2"/>
    <property type="match status" value="1"/>
</dbReference>
<dbReference type="SMART" id="SM00842">
    <property type="entry name" value="FtsA"/>
    <property type="match status" value="1"/>
</dbReference>
<dbReference type="PANTHER" id="PTHR32432">
    <property type="entry name" value="CELL DIVISION PROTEIN FTSA-RELATED"/>
    <property type="match status" value="1"/>
</dbReference>
<sequence length="356" mass="38915">MKLDFLKPKSPPLIGIDISTSAVKMVELKETGKNLEMERYVIEPLPKDAVTDGNIANLEAVGEAVKRAWRNMGTRVKTAALALPAAAVITKKITVPAGQTEPELEMQVETEANQYIPFALDEVNLDFQVLGPSPATPDEVEVLIAASRKEKVEDRVAAIEAAGLKAIVMDVESFATQAAFELIQRQLPNSGADQTVAVVDIGASMMHINVIRDGQQVYFREQAFGGNQLTLDIQRKFNLSSEEAEAAKRNGGLPENYEPEVLQPFMDTLALEISRALQFFFTSTQYNTVDHILLAGGCSVIQGLDEIVASRTQVSTMIANPFLNMTQSSRIKTRQLLLDAPSLLIACGLALRRFDP</sequence>
<comment type="caution">
    <text evidence="2">The sequence shown here is derived from an EMBL/GenBank/DDBJ whole genome shotgun (WGS) entry which is preliminary data.</text>
</comment>
<dbReference type="RefSeq" id="WP_284099256.1">
    <property type="nucleotide sequence ID" value="NZ_JARRAF010000002.1"/>
</dbReference>
<evidence type="ECO:0000259" key="1">
    <source>
        <dbReference type="SMART" id="SM00842"/>
    </source>
</evidence>
<dbReference type="PANTHER" id="PTHR32432:SF3">
    <property type="entry name" value="ETHANOLAMINE UTILIZATION PROTEIN EUTJ"/>
    <property type="match status" value="1"/>
</dbReference>
<dbReference type="InterPro" id="IPR003494">
    <property type="entry name" value="SHS2_FtsA"/>
</dbReference>
<accession>A0ABT7DSC4</accession>
<dbReference type="Proteomes" id="UP001172778">
    <property type="component" value="Unassembled WGS sequence"/>
</dbReference>
<gene>
    <name evidence="2" type="ORF">PZA18_02765</name>
</gene>
<dbReference type="Gene3D" id="3.30.420.40">
    <property type="match status" value="2"/>
</dbReference>
<dbReference type="Gene3D" id="3.30.1490.300">
    <property type="match status" value="1"/>
</dbReference>
<feature type="domain" description="SHS2" evidence="1">
    <location>
        <begin position="13"/>
        <end position="180"/>
    </location>
</feature>
<dbReference type="SUPFAM" id="SSF53067">
    <property type="entry name" value="Actin-like ATPase domain"/>
    <property type="match status" value="2"/>
</dbReference>
<keyword evidence="3" id="KW-1185">Reference proteome</keyword>
<dbReference type="PIRSF" id="PIRSF019169">
    <property type="entry name" value="PilM"/>
    <property type="match status" value="1"/>
</dbReference>
<dbReference type="InterPro" id="IPR043129">
    <property type="entry name" value="ATPase_NBD"/>
</dbReference>
<dbReference type="EMBL" id="JARRAF010000002">
    <property type="protein sequence ID" value="MDK2122970.1"/>
    <property type="molecule type" value="Genomic_DNA"/>
</dbReference>
<reference evidence="2" key="1">
    <citation type="submission" date="2023-03" db="EMBL/GenBank/DDBJ databases">
        <title>Chitinimonas shenzhenensis gen. nov., sp. nov., a novel member of family Burkholderiaceae isolated from activated sludge collected in Shen Zhen, China.</title>
        <authorList>
            <person name="Wang X."/>
        </authorList>
    </citation>
    <scope>NUCLEOTIDE SEQUENCE</scope>
    <source>
        <strain evidence="2">DQS-5</strain>
    </source>
</reference>
<dbReference type="CDD" id="cd24049">
    <property type="entry name" value="ASKHA_NBD_PilM"/>
    <property type="match status" value="1"/>
</dbReference>
<dbReference type="InterPro" id="IPR005883">
    <property type="entry name" value="PilM"/>
</dbReference>
<name>A0ABT7DSC4_9NEIS</name>
<evidence type="ECO:0000313" key="3">
    <source>
        <dbReference type="Proteomes" id="UP001172778"/>
    </source>
</evidence>
<organism evidence="2 3">
    <name type="scientific">Parachitinimonas caeni</name>
    <dbReference type="NCBI Taxonomy" id="3031301"/>
    <lineage>
        <taxon>Bacteria</taxon>
        <taxon>Pseudomonadati</taxon>
        <taxon>Pseudomonadota</taxon>
        <taxon>Betaproteobacteria</taxon>
        <taxon>Neisseriales</taxon>
        <taxon>Chitinibacteraceae</taxon>
        <taxon>Parachitinimonas</taxon>
    </lineage>
</organism>